<proteinExistence type="predicted"/>
<keyword evidence="3" id="KW-1185">Reference proteome</keyword>
<feature type="domain" description="Glycosyltransferase subfamily 4-like N-terminal" evidence="1">
    <location>
        <begin position="14"/>
        <end position="144"/>
    </location>
</feature>
<keyword evidence="2" id="KW-0328">Glycosyltransferase</keyword>
<evidence type="ECO:0000313" key="3">
    <source>
        <dbReference type="Proteomes" id="UP001597349"/>
    </source>
</evidence>
<sequence length="510" mass="56076">MRVLITNLFVSHNSGTEAVVELLADGLRGAGHQTMVLAPTLGDMADKMRRRGHHVVDRIAEIVEKPDIIHAQHLTPCLTALARFPDVPAVFSCHSAFFEVEAPMLHPQIRRWIAVDEACRAKCLSRGVPADRLDLICNAVDLQRFKPRPPLPSRPARALLLTKNFEHQQAVREACLGSDIHLDELGPATGRFSHQLEKDLLEYDIVFATARMAIEAAAVGCSVVVCDARGFAGLLDTANMETWRQKNLGVDLLTKPTTVANLEEAISRFDADDAAKVSAYFRQVADVSSFVEEHLRVYNQAMQAQTNATADERALATARWVEEIGVSVAPRRWAQIVKEVHGWQVSPDQTALVELLQSNTKTLQSNVASLMELGEQVKSIGPEIAKIGPILDVSIALERVAHDSQARLHRLEAQLSGLSNSFVDGSASLSSVAHDSQARLHRLEKQLSGLSNSVVDGSAALSSTAQDSQAALHRIDEELSSLSNFVNESRRLYNGMIPLFIRKLFLRARR</sequence>
<dbReference type="EC" id="2.4.-.-" evidence="2"/>
<reference evidence="3" key="1">
    <citation type="journal article" date="2019" name="Int. J. Syst. Evol. Microbiol.">
        <title>The Global Catalogue of Microorganisms (GCM) 10K type strain sequencing project: providing services to taxonomists for standard genome sequencing and annotation.</title>
        <authorList>
            <consortium name="The Broad Institute Genomics Platform"/>
            <consortium name="The Broad Institute Genome Sequencing Center for Infectious Disease"/>
            <person name="Wu L."/>
            <person name="Ma J."/>
        </authorList>
    </citation>
    <scope>NUCLEOTIDE SEQUENCE [LARGE SCALE GENOMIC DNA]</scope>
    <source>
        <strain evidence="3">CGMCC 1.16226</strain>
    </source>
</reference>
<dbReference type="Pfam" id="PF13439">
    <property type="entry name" value="Glyco_transf_4"/>
    <property type="match status" value="1"/>
</dbReference>
<dbReference type="EMBL" id="JBHUGY010000012">
    <property type="protein sequence ID" value="MFD2052656.1"/>
    <property type="molecule type" value="Genomic_DNA"/>
</dbReference>
<evidence type="ECO:0000259" key="1">
    <source>
        <dbReference type="Pfam" id="PF13439"/>
    </source>
</evidence>
<dbReference type="GO" id="GO:0016757">
    <property type="term" value="F:glycosyltransferase activity"/>
    <property type="evidence" value="ECO:0007669"/>
    <property type="project" value="UniProtKB-KW"/>
</dbReference>
<evidence type="ECO:0000313" key="2">
    <source>
        <dbReference type="EMBL" id="MFD2052656.1"/>
    </source>
</evidence>
<protein>
    <submittedName>
        <fullName evidence="2">Glycosyltransferase</fullName>
        <ecNumber evidence="2">2.4.-.-</ecNumber>
    </submittedName>
</protein>
<accession>A0ABW4W7S9</accession>
<dbReference type="InterPro" id="IPR028098">
    <property type="entry name" value="Glyco_trans_4-like_N"/>
</dbReference>
<dbReference type="Gene3D" id="3.40.50.2000">
    <property type="entry name" value="Glycogen Phosphorylase B"/>
    <property type="match status" value="1"/>
</dbReference>
<dbReference type="RefSeq" id="WP_379017449.1">
    <property type="nucleotide sequence ID" value="NZ_JBHUGY010000012.1"/>
</dbReference>
<organism evidence="2 3">
    <name type="scientific">Mesorhizobium calcicola</name>
    <dbReference type="NCBI Taxonomy" id="1300310"/>
    <lineage>
        <taxon>Bacteria</taxon>
        <taxon>Pseudomonadati</taxon>
        <taxon>Pseudomonadota</taxon>
        <taxon>Alphaproteobacteria</taxon>
        <taxon>Hyphomicrobiales</taxon>
        <taxon>Phyllobacteriaceae</taxon>
        <taxon>Mesorhizobium</taxon>
    </lineage>
</organism>
<dbReference type="Proteomes" id="UP001597349">
    <property type="component" value="Unassembled WGS sequence"/>
</dbReference>
<gene>
    <name evidence="2" type="ORF">ACFSQT_05900</name>
</gene>
<comment type="caution">
    <text evidence="2">The sequence shown here is derived from an EMBL/GenBank/DDBJ whole genome shotgun (WGS) entry which is preliminary data.</text>
</comment>
<keyword evidence="2" id="KW-0808">Transferase</keyword>
<name>A0ABW4W7S9_9HYPH</name>
<dbReference type="SUPFAM" id="SSF53756">
    <property type="entry name" value="UDP-Glycosyltransferase/glycogen phosphorylase"/>
    <property type="match status" value="1"/>
</dbReference>